<comment type="caution">
    <text evidence="8">The sequence shown here is derived from an EMBL/GenBank/DDBJ whole genome shotgun (WGS) entry which is preliminary data.</text>
</comment>
<sequence>MGKGRTNDPGILRSTHPPMSKTSASTSAPLEKAVFIHSTVLLLCSAWIYGGNIWWMRIALSLWTSLGAGLTLLAFCQRGSRGEAARRKIWWLTPLALFSGLILLSVFNPSFRTVHIDDAVSYVKTTVQKPHWPSTISTELTLRAWWFGAGVYLSAFNIVCLIQSRSILRKIMVLISVSTLLLAVMGTLQKLSGVGFYFGATESPNPRFFATFIYYNHWGAFMLLGLTTAIGLLFYHARRYESRDLWHSPFSAALVGVLLIATSAPVSASRASTVITALVLAIGLTHALSRIVNLRRARRQNPWPLLLTIITLAVITSSAISWLSYQTLTQRFNETQLAIDQNQSVFGGRAELYRDTWSLAKEKPVFGWGLDTYSIGFQMIRPYTVNLRDRSENIFATAHNDWLQSLAENGFAGTILLMAMGLIPLIMIPTRQFFHPLVIYPLLGCALLLLYALVEFPFANGAVMITFWTLLFTTVAYARLTDTASRTHHE</sequence>
<feature type="transmembrane region" description="Helical" evidence="6">
    <location>
        <begin position="88"/>
        <end position="107"/>
    </location>
</feature>
<evidence type="ECO:0000259" key="7">
    <source>
        <dbReference type="Pfam" id="PF04932"/>
    </source>
</evidence>
<feature type="region of interest" description="Disordered" evidence="5">
    <location>
        <begin position="1"/>
        <end position="24"/>
    </location>
</feature>
<reference evidence="8 9" key="1">
    <citation type="submission" date="2019-07" db="EMBL/GenBank/DDBJ databases">
        <title>Description of 53C-WASEF.</title>
        <authorList>
            <person name="Pitt A."/>
            <person name="Hahn M.W."/>
        </authorList>
    </citation>
    <scope>NUCLEOTIDE SEQUENCE [LARGE SCALE GENOMIC DNA]</scope>
    <source>
        <strain evidence="8 9">53C-WASEF</strain>
    </source>
</reference>
<keyword evidence="2 6" id="KW-0812">Transmembrane</keyword>
<dbReference type="Proteomes" id="UP000315648">
    <property type="component" value="Unassembled WGS sequence"/>
</dbReference>
<dbReference type="Pfam" id="PF04932">
    <property type="entry name" value="Wzy_C"/>
    <property type="match status" value="1"/>
</dbReference>
<evidence type="ECO:0000256" key="4">
    <source>
        <dbReference type="ARBA" id="ARBA00023136"/>
    </source>
</evidence>
<gene>
    <name evidence="8" type="ORF">FPL22_05170</name>
</gene>
<feature type="transmembrane region" description="Helical" evidence="6">
    <location>
        <begin position="410"/>
        <end position="430"/>
    </location>
</feature>
<proteinExistence type="predicted"/>
<feature type="transmembrane region" description="Helical" evidence="6">
    <location>
        <begin position="144"/>
        <end position="162"/>
    </location>
</feature>
<dbReference type="OrthoDB" id="194010at2"/>
<feature type="transmembrane region" description="Helical" evidence="6">
    <location>
        <begin position="305"/>
        <end position="325"/>
    </location>
</feature>
<feature type="transmembrane region" description="Helical" evidence="6">
    <location>
        <begin position="460"/>
        <end position="480"/>
    </location>
</feature>
<dbReference type="GO" id="GO:0016020">
    <property type="term" value="C:membrane"/>
    <property type="evidence" value="ECO:0007669"/>
    <property type="project" value="UniProtKB-SubCell"/>
</dbReference>
<dbReference type="PANTHER" id="PTHR37422:SF23">
    <property type="entry name" value="TEICHURONIC ACID BIOSYNTHESIS PROTEIN TUAE"/>
    <property type="match status" value="1"/>
</dbReference>
<evidence type="ECO:0000313" key="8">
    <source>
        <dbReference type="EMBL" id="TSJ78698.1"/>
    </source>
</evidence>
<feature type="transmembrane region" description="Helical" evidence="6">
    <location>
        <begin position="274"/>
        <end position="293"/>
    </location>
</feature>
<dbReference type="AlphaFoldDB" id="A0A556QPY2"/>
<dbReference type="PANTHER" id="PTHR37422">
    <property type="entry name" value="TEICHURONIC ACID BIOSYNTHESIS PROTEIN TUAE"/>
    <property type="match status" value="1"/>
</dbReference>
<feature type="domain" description="O-antigen ligase-related" evidence="7">
    <location>
        <begin position="256"/>
        <end position="417"/>
    </location>
</feature>
<evidence type="ECO:0000256" key="1">
    <source>
        <dbReference type="ARBA" id="ARBA00004141"/>
    </source>
</evidence>
<feature type="transmembrane region" description="Helical" evidence="6">
    <location>
        <begin position="218"/>
        <end position="237"/>
    </location>
</feature>
<dbReference type="InterPro" id="IPR051533">
    <property type="entry name" value="WaaL-like"/>
</dbReference>
<dbReference type="EMBL" id="VMBG01000001">
    <property type="protein sequence ID" value="TSJ78698.1"/>
    <property type="molecule type" value="Genomic_DNA"/>
</dbReference>
<evidence type="ECO:0000256" key="3">
    <source>
        <dbReference type="ARBA" id="ARBA00022989"/>
    </source>
</evidence>
<dbReference type="InterPro" id="IPR007016">
    <property type="entry name" value="O-antigen_ligase-rel_domated"/>
</dbReference>
<feature type="transmembrane region" description="Helical" evidence="6">
    <location>
        <begin position="437"/>
        <end position="454"/>
    </location>
</feature>
<name>A0A556QPY2_9BACT</name>
<keyword evidence="4 6" id="KW-0472">Membrane</keyword>
<evidence type="ECO:0000313" key="9">
    <source>
        <dbReference type="Proteomes" id="UP000315648"/>
    </source>
</evidence>
<organism evidence="8 9">
    <name type="scientific">Rariglobus hedericola</name>
    <dbReference type="NCBI Taxonomy" id="2597822"/>
    <lineage>
        <taxon>Bacteria</taxon>
        <taxon>Pseudomonadati</taxon>
        <taxon>Verrucomicrobiota</taxon>
        <taxon>Opitutia</taxon>
        <taxon>Opitutales</taxon>
        <taxon>Opitutaceae</taxon>
        <taxon>Rariglobus</taxon>
    </lineage>
</organism>
<feature type="transmembrane region" description="Helical" evidence="6">
    <location>
        <begin position="249"/>
        <end position="268"/>
    </location>
</feature>
<accession>A0A556QPY2</accession>
<feature type="transmembrane region" description="Helical" evidence="6">
    <location>
        <begin position="54"/>
        <end position="76"/>
    </location>
</feature>
<evidence type="ECO:0000256" key="5">
    <source>
        <dbReference type="SAM" id="MobiDB-lite"/>
    </source>
</evidence>
<keyword evidence="3 6" id="KW-1133">Transmembrane helix</keyword>
<feature type="transmembrane region" description="Helical" evidence="6">
    <location>
        <begin position="174"/>
        <end position="198"/>
    </location>
</feature>
<feature type="transmembrane region" description="Helical" evidence="6">
    <location>
        <begin position="29"/>
        <end position="48"/>
    </location>
</feature>
<keyword evidence="9" id="KW-1185">Reference proteome</keyword>
<evidence type="ECO:0000256" key="2">
    <source>
        <dbReference type="ARBA" id="ARBA00022692"/>
    </source>
</evidence>
<protein>
    <recommendedName>
        <fullName evidence="7">O-antigen ligase-related domain-containing protein</fullName>
    </recommendedName>
</protein>
<evidence type="ECO:0000256" key="6">
    <source>
        <dbReference type="SAM" id="Phobius"/>
    </source>
</evidence>
<comment type="subcellular location">
    <subcellularLocation>
        <location evidence="1">Membrane</location>
        <topology evidence="1">Multi-pass membrane protein</topology>
    </subcellularLocation>
</comment>